<keyword evidence="3" id="KW-1185">Reference proteome</keyword>
<feature type="compositionally biased region" description="Polar residues" evidence="1">
    <location>
        <begin position="31"/>
        <end position="41"/>
    </location>
</feature>
<evidence type="ECO:0000313" key="2">
    <source>
        <dbReference type="EMBL" id="AXH78027.1"/>
    </source>
</evidence>
<sequence>MARRKATPQRRAPRRAARRPVKRRATAKKQPASSVKKQASGGTAAAHHQVRMHPFSKATQQPKIPDGELTTSLSRRLQAVYQLTNGNGNLGDDYMDVVFAPTLGVPLVASGSTEGVSVRNASANQASYHGFTGQTVGFTLQNTSGSVPQVIPSTGPLTRKYEFHNECGFAKWRIVSQGVRFDLTNTDEENDGWWEACRFNWRRLNSDLCITPLDGSKTDTILGVAPSHQVAMHLRTISLPEQSGYETGLIKDIKKHEFMLHPQSGTHDPVELDLQYNIEEVTGFNVDVNAQQLTLVDGSADSGRIKDTTVDSNLDWMYIRFHPRTNTGAGSANGSSLLTSMIQNIEVAFNPSSDFATFQTINKLDARAKKVTDEINNVSRASKKRGK</sequence>
<dbReference type="Pfam" id="PF25628">
    <property type="entry name" value="Shotoku_capsid"/>
    <property type="match status" value="1"/>
</dbReference>
<evidence type="ECO:0000313" key="3">
    <source>
        <dbReference type="Proteomes" id="UP000272745"/>
    </source>
</evidence>
<protein>
    <recommendedName>
        <fullName evidence="4">Capsid protein</fullName>
    </recommendedName>
</protein>
<dbReference type="EMBL" id="MH617734">
    <property type="protein sequence ID" value="AXH78027.1"/>
    <property type="molecule type" value="Genomic_DNA"/>
</dbReference>
<feature type="region of interest" description="Disordered" evidence="1">
    <location>
        <begin position="1"/>
        <end position="67"/>
    </location>
</feature>
<evidence type="ECO:0000256" key="1">
    <source>
        <dbReference type="SAM" id="MobiDB-lite"/>
    </source>
</evidence>
<dbReference type="Proteomes" id="UP000272745">
    <property type="component" value="Segment"/>
</dbReference>
<proteinExistence type="predicted"/>
<feature type="compositionally biased region" description="Basic residues" evidence="1">
    <location>
        <begin position="1"/>
        <end position="27"/>
    </location>
</feature>
<accession>A0A345N327</accession>
<reference evidence="2 3" key="1">
    <citation type="submission" date="2018-07" db="EMBL/GenBank/DDBJ databases">
        <title>Uncovering a Universe of Circular DNA Viruses in Animal Metagenomes.</title>
        <authorList>
            <person name="Tisza M."/>
            <person name="Buck C."/>
            <person name="Pastrana D."/>
            <person name="Welch N."/>
            <person name="Peretti A."/>
        </authorList>
    </citation>
    <scope>NUCLEOTIDE SEQUENCE [LARGE SCALE GENOMIC DNA]</scope>
    <source>
        <strain evidence="2">Ctia23</strain>
    </source>
</reference>
<dbReference type="KEGG" id="vg:80521757"/>
<dbReference type="InterPro" id="IPR057959">
    <property type="entry name" value="Shotoku_capsid"/>
</dbReference>
<evidence type="ECO:0008006" key="4">
    <source>
        <dbReference type="Google" id="ProtNLM"/>
    </source>
</evidence>
<organism evidence="2 3">
    <name type="scientific">Bacilladnaviridae sp. isolate ctia23</name>
    <dbReference type="NCBI Taxonomy" id="3070178"/>
    <lineage>
        <taxon>Viruses</taxon>
        <taxon>Monodnaviria</taxon>
        <taxon>Shotokuvirae</taxon>
        <taxon>Cressdnaviricota</taxon>
        <taxon>Arfiviricetes</taxon>
        <taxon>Baphyvirales</taxon>
        <taxon>Bacilladnaviridae</taxon>
        <taxon>Protobacilladnavirus</taxon>
        <taxon>Protobacilladnavirus snap</taxon>
    </lineage>
</organism>
<name>A0A345N327_9VIRU</name>